<dbReference type="AlphaFoldDB" id="A0A834Y8Z1"/>
<accession>A0A834Y8Z1</accession>
<reference evidence="1 2" key="1">
    <citation type="submission" date="2020-04" db="EMBL/GenBank/DDBJ databases">
        <title>Plant Genome Project.</title>
        <authorList>
            <person name="Zhang R.-G."/>
        </authorList>
    </citation>
    <scope>NUCLEOTIDE SEQUENCE [LARGE SCALE GENOMIC DNA]</scope>
    <source>
        <strain evidence="1">YNK0</strain>
        <tissue evidence="1">Leaf</tissue>
    </source>
</reference>
<evidence type="ECO:0000313" key="2">
    <source>
        <dbReference type="Proteomes" id="UP000655225"/>
    </source>
</evidence>
<dbReference type="Proteomes" id="UP000655225">
    <property type="component" value="Unassembled WGS sequence"/>
</dbReference>
<proteinExistence type="predicted"/>
<dbReference type="EMBL" id="JABCRI010000793">
    <property type="protein sequence ID" value="KAF8369411.1"/>
    <property type="molecule type" value="Genomic_DNA"/>
</dbReference>
<keyword evidence="2" id="KW-1185">Reference proteome</keyword>
<organism evidence="1 2">
    <name type="scientific">Tetracentron sinense</name>
    <name type="common">Spur-leaf</name>
    <dbReference type="NCBI Taxonomy" id="13715"/>
    <lineage>
        <taxon>Eukaryota</taxon>
        <taxon>Viridiplantae</taxon>
        <taxon>Streptophyta</taxon>
        <taxon>Embryophyta</taxon>
        <taxon>Tracheophyta</taxon>
        <taxon>Spermatophyta</taxon>
        <taxon>Magnoliopsida</taxon>
        <taxon>Trochodendrales</taxon>
        <taxon>Trochodendraceae</taxon>
        <taxon>Tetracentron</taxon>
    </lineage>
</organism>
<gene>
    <name evidence="1" type="ORF">HHK36_032581</name>
</gene>
<name>A0A834Y8Z1_TETSI</name>
<evidence type="ECO:0000313" key="1">
    <source>
        <dbReference type="EMBL" id="KAF8369411.1"/>
    </source>
</evidence>
<sequence length="94" mass="11073">MLMRATKVQMMFSRLTENWFGHGEWQWKQNSLSCAIYLMRTVGAFNWYLKVAMTPNDEYTCSAKMTRKFYVDITVPRLQDMLKIASENPFSETG</sequence>
<comment type="caution">
    <text evidence="1">The sequence shown here is derived from an EMBL/GenBank/DDBJ whole genome shotgun (WGS) entry which is preliminary data.</text>
</comment>
<protein>
    <submittedName>
        <fullName evidence="1">Uncharacterized protein</fullName>
    </submittedName>
</protein>